<evidence type="ECO:0000256" key="2">
    <source>
        <dbReference type="RuleBase" id="RU003616"/>
    </source>
</evidence>
<dbReference type="Gene3D" id="2.60.40.790">
    <property type="match status" value="1"/>
</dbReference>
<dbReference type="InterPro" id="IPR002068">
    <property type="entry name" value="A-crystallin/Hsp20_dom"/>
</dbReference>
<protein>
    <recommendedName>
        <fullName evidence="3">SHSP domain-containing protein</fullName>
    </recommendedName>
</protein>
<feature type="domain" description="SHSP" evidence="3">
    <location>
        <begin position="37"/>
        <end position="152"/>
    </location>
</feature>
<name>A0A917MCC0_9BACI</name>
<comment type="similarity">
    <text evidence="1 2">Belongs to the small heat shock protein (HSP20) family.</text>
</comment>
<sequence length="155" mass="18029">MGSNRNNFPKGFGLDMAPFRDFMKRMDTVFNESSKKLNTYFNLKPFWVDVHETESEVLVEAELPGYKRDQIELEIIGNQLRITVSDSVVHEEKNDKTNYYNKEQSFQKMERLVTLPFTISEKDTTASLKDGILKISIPKQNSSRKFLGIDEDTQH</sequence>
<dbReference type="EMBL" id="BMFR01000031">
    <property type="protein sequence ID" value="GGG88321.1"/>
    <property type="molecule type" value="Genomic_DNA"/>
</dbReference>
<evidence type="ECO:0000313" key="5">
    <source>
        <dbReference type="Proteomes" id="UP000622860"/>
    </source>
</evidence>
<evidence type="ECO:0000313" key="4">
    <source>
        <dbReference type="EMBL" id="GGG88321.1"/>
    </source>
</evidence>
<dbReference type="PROSITE" id="PS01031">
    <property type="entry name" value="SHSP"/>
    <property type="match status" value="1"/>
</dbReference>
<dbReference type="SUPFAM" id="SSF49764">
    <property type="entry name" value="HSP20-like chaperones"/>
    <property type="match status" value="1"/>
</dbReference>
<organism evidence="4 5">
    <name type="scientific">Virgibacillus oceani</name>
    <dbReference type="NCBI Taxonomy" id="1479511"/>
    <lineage>
        <taxon>Bacteria</taxon>
        <taxon>Bacillati</taxon>
        <taxon>Bacillota</taxon>
        <taxon>Bacilli</taxon>
        <taxon>Bacillales</taxon>
        <taxon>Bacillaceae</taxon>
        <taxon>Virgibacillus</taxon>
    </lineage>
</organism>
<dbReference type="InterPro" id="IPR031107">
    <property type="entry name" value="Small_HSP"/>
</dbReference>
<dbReference type="Proteomes" id="UP000622860">
    <property type="component" value="Unassembled WGS sequence"/>
</dbReference>
<comment type="caution">
    <text evidence="4">The sequence shown here is derived from an EMBL/GenBank/DDBJ whole genome shotgun (WGS) entry which is preliminary data.</text>
</comment>
<proteinExistence type="inferred from homology"/>
<dbReference type="PANTHER" id="PTHR11527">
    <property type="entry name" value="HEAT-SHOCK PROTEIN 20 FAMILY MEMBER"/>
    <property type="match status" value="1"/>
</dbReference>
<dbReference type="InterPro" id="IPR008978">
    <property type="entry name" value="HSP20-like_chaperone"/>
</dbReference>
<reference evidence="4" key="2">
    <citation type="submission" date="2020-09" db="EMBL/GenBank/DDBJ databases">
        <authorList>
            <person name="Sun Q."/>
            <person name="Zhou Y."/>
        </authorList>
    </citation>
    <scope>NUCLEOTIDE SEQUENCE</scope>
    <source>
        <strain evidence="4">CGMCC 1.12754</strain>
    </source>
</reference>
<evidence type="ECO:0000256" key="1">
    <source>
        <dbReference type="PROSITE-ProRule" id="PRU00285"/>
    </source>
</evidence>
<reference evidence="4" key="1">
    <citation type="journal article" date="2014" name="Int. J. Syst. Evol. Microbiol.">
        <title>Complete genome sequence of Corynebacterium casei LMG S-19264T (=DSM 44701T), isolated from a smear-ripened cheese.</title>
        <authorList>
            <consortium name="US DOE Joint Genome Institute (JGI-PGF)"/>
            <person name="Walter F."/>
            <person name="Albersmeier A."/>
            <person name="Kalinowski J."/>
            <person name="Ruckert C."/>
        </authorList>
    </citation>
    <scope>NUCLEOTIDE SEQUENCE</scope>
    <source>
        <strain evidence="4">CGMCC 1.12754</strain>
    </source>
</reference>
<dbReference type="RefSeq" id="WP_188456946.1">
    <property type="nucleotide sequence ID" value="NZ_BMFR01000031.1"/>
</dbReference>
<dbReference type="AlphaFoldDB" id="A0A917MCC0"/>
<dbReference type="Pfam" id="PF00011">
    <property type="entry name" value="HSP20"/>
    <property type="match status" value="1"/>
</dbReference>
<accession>A0A917MCC0</accession>
<evidence type="ECO:0000259" key="3">
    <source>
        <dbReference type="PROSITE" id="PS01031"/>
    </source>
</evidence>
<keyword evidence="5" id="KW-1185">Reference proteome</keyword>
<gene>
    <name evidence="4" type="ORF">GCM10011398_37900</name>
</gene>
<dbReference type="CDD" id="cd06464">
    <property type="entry name" value="ACD_sHsps-like"/>
    <property type="match status" value="1"/>
</dbReference>